<proteinExistence type="predicted"/>
<dbReference type="GO" id="GO:0032259">
    <property type="term" value="P:methylation"/>
    <property type="evidence" value="ECO:0007669"/>
    <property type="project" value="UniProtKB-KW"/>
</dbReference>
<gene>
    <name evidence="4" type="ORF">RZ71_05850</name>
</gene>
<comment type="caution">
    <text evidence="4">The sequence shown here is derived from an EMBL/GenBank/DDBJ whole genome shotgun (WGS) entry which is preliminary data.</text>
</comment>
<dbReference type="InterPro" id="IPR041698">
    <property type="entry name" value="Methyltransf_25"/>
</dbReference>
<evidence type="ECO:0000256" key="2">
    <source>
        <dbReference type="ARBA" id="ARBA00022679"/>
    </source>
</evidence>
<dbReference type="PANTHER" id="PTHR43861">
    <property type="entry name" value="TRANS-ACONITATE 2-METHYLTRANSFERASE-RELATED"/>
    <property type="match status" value="1"/>
</dbReference>
<dbReference type="CDD" id="cd02440">
    <property type="entry name" value="AdoMet_MTases"/>
    <property type="match status" value="1"/>
</dbReference>
<dbReference type="Gene3D" id="3.40.50.150">
    <property type="entry name" value="Vaccinia Virus protein VP39"/>
    <property type="match status" value="1"/>
</dbReference>
<dbReference type="SUPFAM" id="SSF53335">
    <property type="entry name" value="S-adenosyl-L-methionine-dependent methyltransferases"/>
    <property type="match status" value="1"/>
</dbReference>
<evidence type="ECO:0000313" key="4">
    <source>
        <dbReference type="EMBL" id="KOY76140.1"/>
    </source>
</evidence>
<evidence type="ECO:0000313" key="5">
    <source>
        <dbReference type="Proteomes" id="UP000037778"/>
    </source>
</evidence>
<dbReference type="EMBL" id="JXCY01000006">
    <property type="protein sequence ID" value="KOY76140.1"/>
    <property type="molecule type" value="Genomic_DNA"/>
</dbReference>
<feature type="domain" description="Methyltransferase" evidence="3">
    <location>
        <begin position="36"/>
        <end position="131"/>
    </location>
</feature>
<name>A0A0M9DAV1_9LACO</name>
<dbReference type="PANTHER" id="PTHR43861:SF1">
    <property type="entry name" value="TRANS-ACONITATE 2-METHYLTRANSFERASE"/>
    <property type="match status" value="1"/>
</dbReference>
<evidence type="ECO:0000259" key="3">
    <source>
        <dbReference type="Pfam" id="PF13649"/>
    </source>
</evidence>
<dbReference type="RefSeq" id="WP_053791713.1">
    <property type="nucleotide sequence ID" value="NZ_JXCY01000006.1"/>
</dbReference>
<dbReference type="AlphaFoldDB" id="A0A0M9DAV1"/>
<keyword evidence="5" id="KW-1185">Reference proteome</keyword>
<dbReference type="Pfam" id="PF13649">
    <property type="entry name" value="Methyltransf_25"/>
    <property type="match status" value="1"/>
</dbReference>
<organism evidence="4 5">
    <name type="scientific">Apilactobacillus kunkeei</name>
    <dbReference type="NCBI Taxonomy" id="148814"/>
    <lineage>
        <taxon>Bacteria</taxon>
        <taxon>Bacillati</taxon>
        <taxon>Bacillota</taxon>
        <taxon>Bacilli</taxon>
        <taxon>Lactobacillales</taxon>
        <taxon>Lactobacillaceae</taxon>
        <taxon>Apilactobacillus</taxon>
    </lineage>
</organism>
<dbReference type="Gene3D" id="2.20.25.110">
    <property type="entry name" value="S-adenosyl-L-methionine-dependent methyltransferases"/>
    <property type="match status" value="1"/>
</dbReference>
<dbReference type="Proteomes" id="UP000037778">
    <property type="component" value="Unassembled WGS sequence"/>
</dbReference>
<dbReference type="PATRIC" id="fig|148814.8.peg.632"/>
<keyword evidence="1" id="KW-0489">Methyltransferase</keyword>
<evidence type="ECO:0000256" key="1">
    <source>
        <dbReference type="ARBA" id="ARBA00022603"/>
    </source>
</evidence>
<protein>
    <recommendedName>
        <fullName evidence="3">Methyltransferase domain-containing protein</fullName>
    </recommendedName>
</protein>
<keyword evidence="2" id="KW-0808">Transferase</keyword>
<reference evidence="4 5" key="1">
    <citation type="journal article" date="2015" name="Genome Biol. Evol.">
        <title>Functionally Structured Genomes in Lactobacillus kunkeei Colonizing the Honey Crop and Food Products of Honeybees and Stingless Bees.</title>
        <authorList>
            <person name="Tamarit D."/>
            <person name="Ellegaard K.M."/>
            <person name="Wikander J."/>
            <person name="Olofsson T."/>
            <person name="Vasquez A."/>
            <person name="Andersson S.G."/>
        </authorList>
    </citation>
    <scope>NUCLEOTIDE SEQUENCE [LARGE SCALE GENOMIC DNA]</scope>
    <source>
        <strain evidence="4 5">LAko</strain>
    </source>
</reference>
<dbReference type="GO" id="GO:0008168">
    <property type="term" value="F:methyltransferase activity"/>
    <property type="evidence" value="ECO:0007669"/>
    <property type="project" value="UniProtKB-KW"/>
</dbReference>
<dbReference type="InterPro" id="IPR029063">
    <property type="entry name" value="SAM-dependent_MTases_sf"/>
</dbReference>
<accession>A0A0M9DAV1</accession>
<sequence length="244" mass="28515">MIYQEFAKFYDELFDETMYDQWLSFVKANVSKNDSIMDMACGTGRLLALLAAQNYNVCGMDLSEDMLTLAEEHLRDIKPDMPLIQGDMTEMEGIPNFDVITCFDDSLCYLPDQNILQTAFEKVYEHLNDDGQFLFDVITPYQTDVVYPGYMYNYHDDSNAFMWQSYLGDEDHSVEHDLVFFKYNESINAYDQFSEIHLERTYKVDIYIDLLKNAGFKDIKVSANFGKDEITDTTTRWFFVCKKG</sequence>